<evidence type="ECO:0000256" key="3">
    <source>
        <dbReference type="ARBA" id="ARBA00022692"/>
    </source>
</evidence>
<feature type="transmembrane region" description="Helical" evidence="6">
    <location>
        <begin position="98"/>
        <end position="120"/>
    </location>
</feature>
<dbReference type="PANTHER" id="PTHR19282:SF552">
    <property type="entry name" value="TETRASPANIN"/>
    <property type="match status" value="1"/>
</dbReference>
<dbReference type="SUPFAM" id="SSF48652">
    <property type="entry name" value="Tetraspanin"/>
    <property type="match status" value="1"/>
</dbReference>
<keyword evidence="5 6" id="KW-0472">Membrane</keyword>
<organism evidence="7">
    <name type="scientific">Culicoides sonorensis</name>
    <name type="common">Biting midge</name>
    <dbReference type="NCBI Taxonomy" id="179676"/>
    <lineage>
        <taxon>Eukaryota</taxon>
        <taxon>Metazoa</taxon>
        <taxon>Ecdysozoa</taxon>
        <taxon>Arthropoda</taxon>
        <taxon>Hexapoda</taxon>
        <taxon>Insecta</taxon>
        <taxon>Pterygota</taxon>
        <taxon>Neoptera</taxon>
        <taxon>Endopterygota</taxon>
        <taxon>Diptera</taxon>
        <taxon>Nematocera</taxon>
        <taxon>Chironomoidea</taxon>
        <taxon>Ceratopogonidae</taxon>
        <taxon>Ceratopogoninae</taxon>
        <taxon>Culicoides</taxon>
        <taxon>Monoculicoides</taxon>
    </lineage>
</organism>
<feature type="transmembrane region" description="Helical" evidence="6">
    <location>
        <begin position="12"/>
        <end position="37"/>
    </location>
</feature>
<keyword evidence="4 6" id="KW-1133">Transmembrane helix</keyword>
<proteinExistence type="inferred from homology"/>
<dbReference type="PROSITE" id="PS00421">
    <property type="entry name" value="TM4_1"/>
    <property type="match status" value="1"/>
</dbReference>
<evidence type="ECO:0000256" key="4">
    <source>
        <dbReference type="ARBA" id="ARBA00022989"/>
    </source>
</evidence>
<comment type="subcellular location">
    <subcellularLocation>
        <location evidence="1 6">Membrane</location>
        <topology evidence="1 6">Multi-pass membrane protein</topology>
    </subcellularLocation>
</comment>
<dbReference type="CDD" id="cd03156">
    <property type="entry name" value="uroplakin_I_like_LEL"/>
    <property type="match status" value="1"/>
</dbReference>
<name>A0A336LWT2_CULSO</name>
<dbReference type="GO" id="GO:0005886">
    <property type="term" value="C:plasma membrane"/>
    <property type="evidence" value="ECO:0007669"/>
    <property type="project" value="TreeGrafter"/>
</dbReference>
<protein>
    <recommendedName>
        <fullName evidence="6">Tetraspanin</fullName>
    </recommendedName>
</protein>
<dbReference type="PANTHER" id="PTHR19282">
    <property type="entry name" value="TETRASPANIN"/>
    <property type="match status" value="1"/>
</dbReference>
<evidence type="ECO:0000313" key="7">
    <source>
        <dbReference type="EMBL" id="SSX22424.1"/>
    </source>
</evidence>
<dbReference type="Gene3D" id="1.10.1450.10">
    <property type="entry name" value="Tetraspanin"/>
    <property type="match status" value="1"/>
</dbReference>
<dbReference type="VEuPathDB" id="VectorBase:CSON006755"/>
<evidence type="ECO:0000256" key="1">
    <source>
        <dbReference type="ARBA" id="ARBA00004141"/>
    </source>
</evidence>
<comment type="similarity">
    <text evidence="2 6">Belongs to the tetraspanin (TM4SF) family.</text>
</comment>
<dbReference type="PRINTS" id="PR00259">
    <property type="entry name" value="TMFOUR"/>
</dbReference>
<evidence type="ECO:0000256" key="2">
    <source>
        <dbReference type="ARBA" id="ARBA00006840"/>
    </source>
</evidence>
<sequence length="307" mass="34817">MGLDCGSFIAKYLLCLFNFLFFVAGTIILGIGVWLAVDKASFISLLKMVESEQLQKFTQPSVIEQLAYVLIVVGAIMFFLSFLGYCGAIRESQCLLTMYAIFLILLLVLEVVAGGLAAAYRDRAKHETKTFLENTITSYYSTTERSDAVTLMWNHLMGQMSCCGVNDYKDFELSDNWTTYKHNRTIPEACCILSDTVRFTPRDLSCPSAPSDQNSNWKKGCYDAVVEYLLLHRNLVIVALIVVGLIQILAIFLAFCLCKSLEKYRGLRFNYILIFKLNQRKGPIKSCEYIKNYNLKTTTEILQSKRS</sequence>
<keyword evidence="3 6" id="KW-0812">Transmembrane</keyword>
<dbReference type="InterPro" id="IPR008952">
    <property type="entry name" value="Tetraspanin_EC2_sf"/>
</dbReference>
<dbReference type="Pfam" id="PF00335">
    <property type="entry name" value="Tetraspanin"/>
    <property type="match status" value="1"/>
</dbReference>
<dbReference type="PIRSF" id="PIRSF002419">
    <property type="entry name" value="Tetraspanin"/>
    <property type="match status" value="1"/>
</dbReference>
<evidence type="ECO:0000256" key="6">
    <source>
        <dbReference type="RuleBase" id="RU361218"/>
    </source>
</evidence>
<dbReference type="AlphaFoldDB" id="A0A336LWT2"/>
<dbReference type="InterPro" id="IPR000301">
    <property type="entry name" value="Tetraspanin_animals"/>
</dbReference>
<gene>
    <name evidence="7" type="primary">CSON006755</name>
</gene>
<dbReference type="InterPro" id="IPR018503">
    <property type="entry name" value="Tetraspanin_CS"/>
</dbReference>
<evidence type="ECO:0000256" key="5">
    <source>
        <dbReference type="ARBA" id="ARBA00023136"/>
    </source>
</evidence>
<accession>A0A336LWT2</accession>
<feature type="transmembrane region" description="Helical" evidence="6">
    <location>
        <begin position="66"/>
        <end position="86"/>
    </location>
</feature>
<dbReference type="InterPro" id="IPR018499">
    <property type="entry name" value="Tetraspanin/Peripherin"/>
</dbReference>
<dbReference type="EMBL" id="UFQT01000253">
    <property type="protein sequence ID" value="SSX22424.1"/>
    <property type="molecule type" value="Genomic_DNA"/>
</dbReference>
<feature type="transmembrane region" description="Helical" evidence="6">
    <location>
        <begin position="235"/>
        <end position="258"/>
    </location>
</feature>
<reference evidence="7" key="1">
    <citation type="submission" date="2018-07" db="EMBL/GenBank/DDBJ databases">
        <authorList>
            <person name="Quirk P.G."/>
            <person name="Krulwich T.A."/>
        </authorList>
    </citation>
    <scope>NUCLEOTIDE SEQUENCE</scope>
</reference>